<organism evidence="1 2">
    <name type="scientific">Mesorhizobium dulcispinae</name>
    <dbReference type="NCBI Taxonomy" id="3072316"/>
    <lineage>
        <taxon>Bacteria</taxon>
        <taxon>Pseudomonadati</taxon>
        <taxon>Pseudomonadota</taxon>
        <taxon>Alphaproteobacteria</taxon>
        <taxon>Hyphomicrobiales</taxon>
        <taxon>Phyllobacteriaceae</taxon>
        <taxon>Mesorhizobium</taxon>
    </lineage>
</organism>
<name>A0ABU4X9R0_9HYPH</name>
<dbReference type="EMBL" id="JAVIIZ010000002">
    <property type="protein sequence ID" value="MDX8471542.1"/>
    <property type="molecule type" value="Genomic_DNA"/>
</dbReference>
<protein>
    <submittedName>
        <fullName evidence="1">Uncharacterized protein</fullName>
    </submittedName>
</protein>
<comment type="caution">
    <text evidence="1">The sequence shown here is derived from an EMBL/GenBank/DDBJ whole genome shotgun (WGS) entry which is preliminary data.</text>
</comment>
<evidence type="ECO:0000313" key="2">
    <source>
        <dbReference type="Proteomes" id="UP001271780"/>
    </source>
</evidence>
<reference evidence="1 2" key="1">
    <citation type="submission" date="2023-08" db="EMBL/GenBank/DDBJ databases">
        <title>Implementing the SeqCode for naming new Mesorhizobium species isolated from Vachellia karroo root nodules.</title>
        <authorList>
            <person name="Van Lill M."/>
        </authorList>
    </citation>
    <scope>NUCLEOTIDE SEQUENCE [LARGE SCALE GENOMIC DNA]</scope>
    <source>
        <strain evidence="1 2">VK23A</strain>
    </source>
</reference>
<dbReference type="RefSeq" id="WP_320315911.1">
    <property type="nucleotide sequence ID" value="NZ_JAVIIX010000003.1"/>
</dbReference>
<dbReference type="Proteomes" id="UP001271780">
    <property type="component" value="Unassembled WGS sequence"/>
</dbReference>
<sequence length="121" mass="13619">MPITDIISLPGERPGSSYLRIIIRSQIYSEAFPTLVDLHRYFMKNPGALQGETLPSSVRQTNLLELFGKENKHSLIAVLDDRERPMYYLVGGPSSHLYAIFEDGSEAIDFARVQAAEYDQA</sequence>
<accession>A0ABU4X9R0</accession>
<keyword evidence="2" id="KW-1185">Reference proteome</keyword>
<proteinExistence type="predicted"/>
<gene>
    <name evidence="1" type="ORF">RFM27_05605</name>
</gene>
<evidence type="ECO:0000313" key="1">
    <source>
        <dbReference type="EMBL" id="MDX8471542.1"/>
    </source>
</evidence>